<dbReference type="InterPro" id="IPR029052">
    <property type="entry name" value="Metallo-depent_PP-like"/>
</dbReference>
<feature type="chain" id="PRO_5008901056" evidence="1">
    <location>
        <begin position="38"/>
        <end position="401"/>
    </location>
</feature>
<sequence>MGTGPMSTLHPRRLLFSTPSSLFQFLLLLCLLAAVYPFPSSGDGGSDGVRRAIHTEKELRFSAGSNFKVALFADLHYGESACTDWGPMQDDSSDWVMATILDRESPDFVIYLGDVITANNLPTFNASSYWDRAISPTRSRGIPWASVFGNHDDAAFEWPPEWFSAAGIPQPVCLSNSRREHCSFKGTTRVELMKEEIGKNLLSFTMPGSKKLWPSVSNYVLKVFSSKYPDSVVALLYFFDSGGGSYPEVISNAQAQWFQETSEEINPGSRIPEIILWHIPSTAYEKVSPSRTVGIQKPCVGSINLEGVAPQTAEWGMMDALLQRPSVKAVFVGHNHGLDWCCPYKSLWLCFARHTGYGGYGDWPRGVRIIEITEHPFSIKSWIRMEDGSEHSDVDLTSTIQ</sequence>
<feature type="domain" description="Calcineurin-like phosphoesterase" evidence="2">
    <location>
        <begin position="67"/>
        <end position="336"/>
    </location>
</feature>
<organism evidence="3">
    <name type="scientific">Anthurium amnicola</name>
    <dbReference type="NCBI Taxonomy" id="1678845"/>
    <lineage>
        <taxon>Eukaryota</taxon>
        <taxon>Viridiplantae</taxon>
        <taxon>Streptophyta</taxon>
        <taxon>Embryophyta</taxon>
        <taxon>Tracheophyta</taxon>
        <taxon>Spermatophyta</taxon>
        <taxon>Magnoliopsida</taxon>
        <taxon>Liliopsida</taxon>
        <taxon>Araceae</taxon>
        <taxon>Pothoideae</taxon>
        <taxon>Potheae</taxon>
        <taxon>Anthurium</taxon>
    </lineage>
</organism>
<dbReference type="AlphaFoldDB" id="A0A1D1ZJS0"/>
<dbReference type="Gene3D" id="3.60.21.10">
    <property type="match status" value="1"/>
</dbReference>
<proteinExistence type="predicted"/>
<evidence type="ECO:0000256" key="1">
    <source>
        <dbReference type="SAM" id="SignalP"/>
    </source>
</evidence>
<dbReference type="PIRSF" id="PIRSF030250">
    <property type="entry name" value="Ptase_At2g46880"/>
    <property type="match status" value="1"/>
</dbReference>
<dbReference type="PANTHER" id="PTHR32440:SF11">
    <property type="entry name" value="METALLOPHOSPHOESTERASE DOMAIN-CONTAINING PROTEIN"/>
    <property type="match status" value="1"/>
</dbReference>
<dbReference type="EMBL" id="GDJX01000849">
    <property type="protein sequence ID" value="JAT67087.1"/>
    <property type="molecule type" value="Transcribed_RNA"/>
</dbReference>
<dbReference type="GO" id="GO:0016788">
    <property type="term" value="F:hydrolase activity, acting on ester bonds"/>
    <property type="evidence" value="ECO:0007669"/>
    <property type="project" value="TreeGrafter"/>
</dbReference>
<evidence type="ECO:0000259" key="2">
    <source>
        <dbReference type="Pfam" id="PF00149"/>
    </source>
</evidence>
<evidence type="ECO:0000313" key="3">
    <source>
        <dbReference type="EMBL" id="JAT67087.1"/>
    </source>
</evidence>
<dbReference type="Pfam" id="PF00149">
    <property type="entry name" value="Metallophos"/>
    <property type="match status" value="1"/>
</dbReference>
<dbReference type="InterPro" id="IPR011230">
    <property type="entry name" value="PAP14/16/28/29"/>
</dbReference>
<protein>
    <submittedName>
        <fullName evidence="3">Putative inactive purple acid phosphatase 16</fullName>
    </submittedName>
</protein>
<gene>
    <name evidence="3" type="primary">PAP16</name>
    <name evidence="3" type="ORF">g.51151</name>
</gene>
<reference evidence="3" key="1">
    <citation type="submission" date="2015-07" db="EMBL/GenBank/DDBJ databases">
        <title>Transcriptome Assembly of Anthurium amnicola.</title>
        <authorList>
            <person name="Suzuki J."/>
        </authorList>
    </citation>
    <scope>NUCLEOTIDE SEQUENCE</scope>
</reference>
<accession>A0A1D1ZJS0</accession>
<dbReference type="CDD" id="cd07383">
    <property type="entry name" value="MPP_Dcr2"/>
    <property type="match status" value="1"/>
</dbReference>
<dbReference type="GO" id="GO:0005737">
    <property type="term" value="C:cytoplasm"/>
    <property type="evidence" value="ECO:0007669"/>
    <property type="project" value="TreeGrafter"/>
</dbReference>
<dbReference type="SUPFAM" id="SSF56300">
    <property type="entry name" value="Metallo-dependent phosphatases"/>
    <property type="match status" value="1"/>
</dbReference>
<feature type="signal peptide" evidence="1">
    <location>
        <begin position="1"/>
        <end position="37"/>
    </location>
</feature>
<name>A0A1D1ZJS0_9ARAE</name>
<dbReference type="PANTHER" id="PTHR32440">
    <property type="entry name" value="PHOSPHATASE DCR2-RELATED-RELATED"/>
    <property type="match status" value="1"/>
</dbReference>
<dbReference type="InterPro" id="IPR004843">
    <property type="entry name" value="Calcineurin-like_PHP"/>
</dbReference>
<keyword evidence="1" id="KW-0732">Signal</keyword>